<feature type="transmembrane region" description="Helical" evidence="2">
    <location>
        <begin position="230"/>
        <end position="251"/>
    </location>
</feature>
<dbReference type="PANTHER" id="PTHR34814">
    <property type="entry name" value="NITROSOGUANIDINE RESISTANCE PROTEIN SNG1"/>
    <property type="match status" value="1"/>
</dbReference>
<dbReference type="InterPro" id="IPR053001">
    <property type="entry name" value="MNNG_permease-like"/>
</dbReference>
<evidence type="ECO:0000256" key="1">
    <source>
        <dbReference type="SAM" id="MobiDB-lite"/>
    </source>
</evidence>
<evidence type="ECO:0000256" key="2">
    <source>
        <dbReference type="SAM" id="Phobius"/>
    </source>
</evidence>
<name>A0A319DJT1_9EURO</name>
<gene>
    <name evidence="4" type="ORF">BO82DRAFT_126056</name>
</gene>
<feature type="domain" description="DUF3533" evidence="3">
    <location>
        <begin position="29"/>
        <end position="403"/>
    </location>
</feature>
<evidence type="ECO:0000313" key="5">
    <source>
        <dbReference type="Proteomes" id="UP000248340"/>
    </source>
</evidence>
<keyword evidence="2" id="KW-1133">Transmembrane helix</keyword>
<evidence type="ECO:0000313" key="4">
    <source>
        <dbReference type="EMBL" id="PYH79702.1"/>
    </source>
</evidence>
<evidence type="ECO:0000259" key="3">
    <source>
        <dbReference type="Pfam" id="PF12051"/>
    </source>
</evidence>
<feature type="transmembrane region" description="Helical" evidence="2">
    <location>
        <begin position="271"/>
        <end position="294"/>
    </location>
</feature>
<dbReference type="EMBL" id="KZ821716">
    <property type="protein sequence ID" value="PYH79702.1"/>
    <property type="molecule type" value="Genomic_DNA"/>
</dbReference>
<feature type="transmembrane region" description="Helical" evidence="2">
    <location>
        <begin position="335"/>
        <end position="355"/>
    </location>
</feature>
<feature type="compositionally biased region" description="Basic and acidic residues" evidence="1">
    <location>
        <begin position="457"/>
        <end position="470"/>
    </location>
</feature>
<dbReference type="PANTHER" id="PTHR34814:SF2">
    <property type="entry name" value="DUF3533 DOMAIN-CONTAINING PROTEIN"/>
    <property type="match status" value="1"/>
</dbReference>
<dbReference type="VEuPathDB" id="FungiDB:BO82DRAFT_126056"/>
<dbReference type="STRING" id="1448315.A0A319DJT1"/>
<accession>A0A319DJT1</accession>
<dbReference type="Proteomes" id="UP000248340">
    <property type="component" value="Unassembled WGS sequence"/>
</dbReference>
<reference evidence="4 5" key="1">
    <citation type="submission" date="2016-12" db="EMBL/GenBank/DDBJ databases">
        <title>The genomes of Aspergillus section Nigri reveals drivers in fungal speciation.</title>
        <authorList>
            <consortium name="DOE Joint Genome Institute"/>
            <person name="Vesth T.C."/>
            <person name="Nybo J."/>
            <person name="Theobald S."/>
            <person name="Brandl J."/>
            <person name="Frisvad J.C."/>
            <person name="Nielsen K.F."/>
            <person name="Lyhne E.K."/>
            <person name="Kogle M.E."/>
            <person name="Kuo A."/>
            <person name="Riley R."/>
            <person name="Clum A."/>
            <person name="Nolan M."/>
            <person name="Lipzen A."/>
            <person name="Salamov A."/>
            <person name="Henrissat B."/>
            <person name="Wiebenga A."/>
            <person name="De Vries R.P."/>
            <person name="Grigoriev I.V."/>
            <person name="Mortensen U.H."/>
            <person name="Andersen M.R."/>
            <person name="Baker S.E."/>
        </authorList>
    </citation>
    <scope>NUCLEOTIDE SEQUENCE [LARGE SCALE GENOMIC DNA]</scope>
    <source>
        <strain evidence="4 5">CBS 121591</strain>
    </source>
</reference>
<dbReference type="GeneID" id="37132673"/>
<keyword evidence="2" id="KW-0812">Transmembrane</keyword>
<dbReference type="GO" id="GO:0016020">
    <property type="term" value="C:membrane"/>
    <property type="evidence" value="ECO:0007669"/>
    <property type="project" value="TreeGrafter"/>
</dbReference>
<dbReference type="Pfam" id="PF12051">
    <property type="entry name" value="DUF3533"/>
    <property type="match status" value="1"/>
</dbReference>
<feature type="transmembrane region" description="Helical" evidence="2">
    <location>
        <begin position="306"/>
        <end position="323"/>
    </location>
</feature>
<keyword evidence="5" id="KW-1185">Reference proteome</keyword>
<dbReference type="AlphaFoldDB" id="A0A319DJT1"/>
<dbReference type="InterPro" id="IPR022703">
    <property type="entry name" value="DUF3533"/>
</dbReference>
<feature type="transmembrane region" description="Helical" evidence="2">
    <location>
        <begin position="20"/>
        <end position="44"/>
    </location>
</feature>
<keyword evidence="2" id="KW-0472">Membrane</keyword>
<dbReference type="RefSeq" id="XP_025489902.1">
    <property type="nucleotide sequence ID" value="XM_025629932.1"/>
</dbReference>
<dbReference type="OrthoDB" id="2140105at2759"/>
<feature type="compositionally biased region" description="Basic and acidic residues" evidence="1">
    <location>
        <begin position="429"/>
        <end position="442"/>
    </location>
</feature>
<protein>
    <recommendedName>
        <fullName evidence="3">DUF3533 domain-containing protein</fullName>
    </recommendedName>
</protein>
<proteinExistence type="predicted"/>
<organism evidence="4 5">
    <name type="scientific">Aspergillus uvarum CBS 121591</name>
    <dbReference type="NCBI Taxonomy" id="1448315"/>
    <lineage>
        <taxon>Eukaryota</taxon>
        <taxon>Fungi</taxon>
        <taxon>Dikarya</taxon>
        <taxon>Ascomycota</taxon>
        <taxon>Pezizomycotina</taxon>
        <taxon>Eurotiomycetes</taxon>
        <taxon>Eurotiomycetidae</taxon>
        <taxon>Eurotiales</taxon>
        <taxon>Aspergillaceae</taxon>
        <taxon>Aspergillus</taxon>
        <taxon>Aspergillus subgen. Circumdati</taxon>
    </lineage>
</organism>
<feature type="region of interest" description="Disordered" evidence="1">
    <location>
        <begin position="429"/>
        <end position="492"/>
    </location>
</feature>
<sequence>MSPPPARSSHQDDWKQHWKSFLGAVGMSFLLLQLLFLGNMSYMYGTQYRDSERIHQLKLLYVDFDGDIIGQSVLDSYGALQGATFPTLHQASTEDFATGQDVRNAVCHGDYWGAIYVNPGASARLAASLSGDADSSNSSNTNASTALTYIWNGARYPAFAQSAVYSNLLTLIEATRSTYYARNASNVLQTLLLAPSSSASSSTSTALTAFLDPITAREHNIKATAQGGRVLYNTVSIVMPIIQQFFFMMALNGLSAQFQLFTRLTPRANGLLRLSISGCYTFVGALCMVGYIWAFRESWAVSGGQFVLCWMAVWLYMHIHFQIVDVLTTYVPMQFMPFCILTWAILNVASTVSPFEMQPGFFRWAYALPAHELYQVLVQIWSDGCENQLRTALPVLFSWWVVGAGSATVATHRRCRVAAAAAAAVGHGKGLEDSTADGKAESVRTGSSTQGILPGRGTDRRNTIEMERLESAAYGPRYPTPLVSGDGGRSSV</sequence>